<dbReference type="PANTHER" id="PTHR30203:SF33">
    <property type="entry name" value="BLR4455 PROTEIN"/>
    <property type="match status" value="1"/>
</dbReference>
<dbReference type="PANTHER" id="PTHR30203">
    <property type="entry name" value="OUTER MEMBRANE CATION EFFLUX PROTEIN"/>
    <property type="match status" value="1"/>
</dbReference>
<accession>A0A7X1F9Z2</accession>
<dbReference type="NCBIfam" id="TIGR01845">
    <property type="entry name" value="outer_NodT"/>
    <property type="match status" value="1"/>
</dbReference>
<dbReference type="InterPro" id="IPR010131">
    <property type="entry name" value="MdtP/NodT-like"/>
</dbReference>
<dbReference type="Gene3D" id="1.20.1600.10">
    <property type="entry name" value="Outer membrane efflux proteins (OEP)"/>
    <property type="match status" value="1"/>
</dbReference>
<protein>
    <submittedName>
        <fullName evidence="3">Efflux transporter outer membrane subunit</fullName>
    </submittedName>
</protein>
<reference evidence="3 4" key="1">
    <citation type="submission" date="2020-08" db="EMBL/GenBank/DDBJ databases">
        <title>The genome sequence of Novosphingobium flavum 4Y4.</title>
        <authorList>
            <person name="Liu Y."/>
        </authorList>
    </citation>
    <scope>NUCLEOTIDE SEQUENCE [LARGE SCALE GENOMIC DNA]</scope>
    <source>
        <strain evidence="3 4">4Y4</strain>
    </source>
</reference>
<keyword evidence="2" id="KW-0472">Membrane</keyword>
<dbReference type="SUPFAM" id="SSF56954">
    <property type="entry name" value="Outer membrane efflux proteins (OEP)"/>
    <property type="match status" value="1"/>
</dbReference>
<evidence type="ECO:0000256" key="2">
    <source>
        <dbReference type="RuleBase" id="RU362097"/>
    </source>
</evidence>
<dbReference type="RefSeq" id="WP_185684528.1">
    <property type="nucleotide sequence ID" value="NZ_JACLAU010000036.1"/>
</dbReference>
<keyword evidence="2" id="KW-0449">Lipoprotein</keyword>
<dbReference type="Gene3D" id="2.20.200.10">
    <property type="entry name" value="Outer membrane efflux proteins (OEP)"/>
    <property type="match status" value="1"/>
</dbReference>
<dbReference type="GO" id="GO:0015562">
    <property type="term" value="F:efflux transmembrane transporter activity"/>
    <property type="evidence" value="ECO:0007669"/>
    <property type="project" value="InterPro"/>
</dbReference>
<dbReference type="EMBL" id="JACLAU010000036">
    <property type="protein sequence ID" value="MBC2653142.1"/>
    <property type="molecule type" value="Genomic_DNA"/>
</dbReference>
<evidence type="ECO:0000256" key="1">
    <source>
        <dbReference type="ARBA" id="ARBA00007613"/>
    </source>
</evidence>
<evidence type="ECO:0000313" key="3">
    <source>
        <dbReference type="EMBL" id="MBC2653142.1"/>
    </source>
</evidence>
<dbReference type="Proteomes" id="UP000520156">
    <property type="component" value="Unassembled WGS sequence"/>
</dbReference>
<keyword evidence="2" id="KW-0812">Transmembrane</keyword>
<sequence>MSRLPIRSRARRLGWALACASLILLVLPFPPLTLPAQARTVPPAPVLPLPPGPAGNAPAAVLTAPIAPLSGPAQTLHPGAAVPADWWRTFASPALDALVDQALAANTDLAVAGANLRQAHELARAARGVLFPQVDAGYSIERQRLSGTIATPLTDPVPTLFSIHTAQLSLGYSLDLFGGNAARIASAKAAERATAARLRGVQTIVAGNVVLAAIQNAALDAQIEAVQATVDSDREILRLLKAREALGAIGKADVAPQEAALANAEGALPPLERARQANLAALSVLLGRAPGAPLPDLPSLDAFTLPGDLPLTLPSELVAQRPDVAAAAAAMEGAGADLKAAIAARLPSLTLSASAGGAARDFGDMFRDGNPFWVLLGGLTGPLFHGGSLRHQQNAAQAALEGAQALYRGTALQAFADVSNALTALDSDARALDAATRADAAAQTSLGYVRRQLELGSVGTLTVLNARATAQQARSQLLTARTMRLTDTVGLFTALGGGMPAPTGG</sequence>
<gene>
    <name evidence="3" type="ORF">H7F49_15720</name>
</gene>
<evidence type="ECO:0000313" key="4">
    <source>
        <dbReference type="Proteomes" id="UP000520156"/>
    </source>
</evidence>
<dbReference type="InterPro" id="IPR003423">
    <property type="entry name" value="OMP_efflux"/>
</dbReference>
<organism evidence="3 4">
    <name type="scientific">Novosphingobium aerophilum</name>
    <dbReference type="NCBI Taxonomy" id="2839843"/>
    <lineage>
        <taxon>Bacteria</taxon>
        <taxon>Pseudomonadati</taxon>
        <taxon>Pseudomonadota</taxon>
        <taxon>Alphaproteobacteria</taxon>
        <taxon>Sphingomonadales</taxon>
        <taxon>Sphingomonadaceae</taxon>
        <taxon>Novosphingobium</taxon>
    </lineage>
</organism>
<keyword evidence="2" id="KW-0564">Palmitate</keyword>
<dbReference type="Pfam" id="PF02321">
    <property type="entry name" value="OEP"/>
    <property type="match status" value="2"/>
</dbReference>
<dbReference type="GO" id="GO:0005886">
    <property type="term" value="C:plasma membrane"/>
    <property type="evidence" value="ECO:0007669"/>
    <property type="project" value="UniProtKB-SubCell"/>
</dbReference>
<proteinExistence type="inferred from homology"/>
<keyword evidence="2" id="KW-1134">Transmembrane beta strand</keyword>
<dbReference type="AlphaFoldDB" id="A0A7X1F9Z2"/>
<comment type="similarity">
    <text evidence="1 2">Belongs to the outer membrane factor (OMF) (TC 1.B.17) family.</text>
</comment>
<name>A0A7X1F9Z2_9SPHN</name>
<comment type="subcellular location">
    <subcellularLocation>
        <location evidence="2">Cell membrane</location>
        <topology evidence="2">Lipid-anchor</topology>
    </subcellularLocation>
</comment>
<comment type="caution">
    <text evidence="3">The sequence shown here is derived from an EMBL/GenBank/DDBJ whole genome shotgun (WGS) entry which is preliminary data.</text>
</comment>
<keyword evidence="4" id="KW-1185">Reference proteome</keyword>